<evidence type="ECO:0000313" key="3">
    <source>
        <dbReference type="Proteomes" id="UP000298493"/>
    </source>
</evidence>
<feature type="signal peptide" evidence="1">
    <location>
        <begin position="1"/>
        <end position="20"/>
    </location>
</feature>
<sequence length="119" mass="14015">MRLLGLVFMLCTLLIALTTSSPLTKLSRTINTQNLIATVAIKINYAFASYYYAIPNTQYQTPPPQFININEIEFTENYQLWSIFSPIRTCLEYFVWRRLRMDLVDCVSFVLRDVWRLSM</sequence>
<dbReference type="Proteomes" id="UP000298493">
    <property type="component" value="Unassembled WGS sequence"/>
</dbReference>
<reference evidence="2 3" key="1">
    <citation type="submission" date="2019-04" db="EMBL/GenBank/DDBJ databases">
        <title>High contiguity whole genome sequence and gene annotation resource for two Venturia nashicola isolates.</title>
        <authorList>
            <person name="Prokchorchik M."/>
            <person name="Won K."/>
            <person name="Lee Y."/>
            <person name="Choi E.D."/>
            <person name="Segonzac C."/>
            <person name="Sohn K.H."/>
        </authorList>
    </citation>
    <scope>NUCLEOTIDE SEQUENCE [LARGE SCALE GENOMIC DNA]</scope>
    <source>
        <strain evidence="2 3">PRI2</strain>
    </source>
</reference>
<comment type="caution">
    <text evidence="2">The sequence shown here is derived from an EMBL/GenBank/DDBJ whole genome shotgun (WGS) entry which is preliminary data.</text>
</comment>
<protein>
    <submittedName>
        <fullName evidence="2">Uncharacterized protein</fullName>
    </submittedName>
</protein>
<proteinExistence type="predicted"/>
<evidence type="ECO:0000256" key="1">
    <source>
        <dbReference type="SAM" id="SignalP"/>
    </source>
</evidence>
<gene>
    <name evidence="2" type="ORF">E6O75_ATG08156</name>
</gene>
<evidence type="ECO:0000313" key="2">
    <source>
        <dbReference type="EMBL" id="TID17410.1"/>
    </source>
</evidence>
<dbReference type="AlphaFoldDB" id="A0A4Z1P128"/>
<feature type="chain" id="PRO_5021398212" evidence="1">
    <location>
        <begin position="21"/>
        <end position="119"/>
    </location>
</feature>
<organism evidence="2 3">
    <name type="scientific">Venturia nashicola</name>
    <dbReference type="NCBI Taxonomy" id="86259"/>
    <lineage>
        <taxon>Eukaryota</taxon>
        <taxon>Fungi</taxon>
        <taxon>Dikarya</taxon>
        <taxon>Ascomycota</taxon>
        <taxon>Pezizomycotina</taxon>
        <taxon>Dothideomycetes</taxon>
        <taxon>Pleosporomycetidae</taxon>
        <taxon>Venturiales</taxon>
        <taxon>Venturiaceae</taxon>
        <taxon>Venturia</taxon>
    </lineage>
</organism>
<keyword evidence="3" id="KW-1185">Reference proteome</keyword>
<keyword evidence="1" id="KW-0732">Signal</keyword>
<dbReference type="EMBL" id="SNSC02000016">
    <property type="protein sequence ID" value="TID17410.1"/>
    <property type="molecule type" value="Genomic_DNA"/>
</dbReference>
<accession>A0A4Z1P128</accession>
<name>A0A4Z1P128_9PEZI</name>